<feature type="region of interest" description="Disordered" evidence="1">
    <location>
        <begin position="143"/>
        <end position="211"/>
    </location>
</feature>
<evidence type="ECO:0000313" key="4">
    <source>
        <dbReference type="Proteomes" id="UP001055712"/>
    </source>
</evidence>
<gene>
    <name evidence="3" type="ORF">D9Q98_003459</name>
</gene>
<dbReference type="Proteomes" id="UP001055712">
    <property type="component" value="Unassembled WGS sequence"/>
</dbReference>
<evidence type="ECO:0000256" key="2">
    <source>
        <dbReference type="SAM" id="SignalP"/>
    </source>
</evidence>
<evidence type="ECO:0000256" key="1">
    <source>
        <dbReference type="SAM" id="MobiDB-lite"/>
    </source>
</evidence>
<accession>A0A9D4TT06</accession>
<dbReference type="OrthoDB" id="10452344at2759"/>
<feature type="signal peptide" evidence="2">
    <location>
        <begin position="1"/>
        <end position="24"/>
    </location>
</feature>
<feature type="compositionally biased region" description="Polar residues" evidence="1">
    <location>
        <begin position="182"/>
        <end position="193"/>
    </location>
</feature>
<comment type="caution">
    <text evidence="3">The sequence shown here is derived from an EMBL/GenBank/DDBJ whole genome shotgun (WGS) entry which is preliminary data.</text>
</comment>
<sequence length="211" mass="21534">MPRHAAPLLAFVLALCCLGPCVLARGPLFDYDCAAACTAKDGWDPVCADDGRVSGVRGTLYPNYCTLESECTTGIDAGTAYYKYLPFDDSTCSSAVACSLLGKAVSRCRALWAAAADPNPTEEESPKVSDDCECTIEASKLVAGDPADATPALPMPVDSSTSTDTTDSAMGPAPAMAPESGDGSSDYFSSETDNGFAAGPDVDNGGAPTSA</sequence>
<feature type="compositionally biased region" description="Low complexity" evidence="1">
    <location>
        <begin position="158"/>
        <end position="168"/>
    </location>
</feature>
<dbReference type="AlphaFoldDB" id="A0A9D4TT06"/>
<evidence type="ECO:0000313" key="3">
    <source>
        <dbReference type="EMBL" id="KAI3433650.1"/>
    </source>
</evidence>
<dbReference type="EMBL" id="SIDB01000004">
    <property type="protein sequence ID" value="KAI3433650.1"/>
    <property type="molecule type" value="Genomic_DNA"/>
</dbReference>
<proteinExistence type="predicted"/>
<evidence type="ECO:0008006" key="5">
    <source>
        <dbReference type="Google" id="ProtNLM"/>
    </source>
</evidence>
<keyword evidence="4" id="KW-1185">Reference proteome</keyword>
<protein>
    <recommendedName>
        <fullName evidence="5">Kazal-like domain-containing protein</fullName>
    </recommendedName>
</protein>
<keyword evidence="2" id="KW-0732">Signal</keyword>
<organism evidence="3 4">
    <name type="scientific">Chlorella vulgaris</name>
    <name type="common">Green alga</name>
    <dbReference type="NCBI Taxonomy" id="3077"/>
    <lineage>
        <taxon>Eukaryota</taxon>
        <taxon>Viridiplantae</taxon>
        <taxon>Chlorophyta</taxon>
        <taxon>core chlorophytes</taxon>
        <taxon>Trebouxiophyceae</taxon>
        <taxon>Chlorellales</taxon>
        <taxon>Chlorellaceae</taxon>
        <taxon>Chlorella clade</taxon>
        <taxon>Chlorella</taxon>
    </lineage>
</organism>
<feature type="chain" id="PRO_5038994790" description="Kazal-like domain-containing protein" evidence="2">
    <location>
        <begin position="25"/>
        <end position="211"/>
    </location>
</feature>
<name>A0A9D4TT06_CHLVU</name>
<reference evidence="3" key="2">
    <citation type="submission" date="2020-11" db="EMBL/GenBank/DDBJ databases">
        <authorList>
            <person name="Cecchin M."/>
            <person name="Marcolungo L."/>
            <person name="Rossato M."/>
            <person name="Girolomoni L."/>
            <person name="Cosentino E."/>
            <person name="Cuine S."/>
            <person name="Li-Beisson Y."/>
            <person name="Delledonne M."/>
            <person name="Ballottari M."/>
        </authorList>
    </citation>
    <scope>NUCLEOTIDE SEQUENCE</scope>
    <source>
        <strain evidence="3">211/11P</strain>
        <tissue evidence="3">Whole cell</tissue>
    </source>
</reference>
<reference evidence="3" key="1">
    <citation type="journal article" date="2019" name="Plant J.">
        <title>Chlorella vulgaris genome assembly and annotation reveals the molecular basis for metabolic acclimation to high light conditions.</title>
        <authorList>
            <person name="Cecchin M."/>
            <person name="Marcolungo L."/>
            <person name="Rossato M."/>
            <person name="Girolomoni L."/>
            <person name="Cosentino E."/>
            <person name="Cuine S."/>
            <person name="Li-Beisson Y."/>
            <person name="Delledonne M."/>
            <person name="Ballottari M."/>
        </authorList>
    </citation>
    <scope>NUCLEOTIDE SEQUENCE</scope>
    <source>
        <strain evidence="3">211/11P</strain>
    </source>
</reference>